<dbReference type="Pfam" id="PF03372">
    <property type="entry name" value="Exo_endo_phos"/>
    <property type="match status" value="1"/>
</dbReference>
<comment type="caution">
    <text evidence="3">The sequence shown here is derived from an EMBL/GenBank/DDBJ whole genome shotgun (WGS) entry which is preliminary data.</text>
</comment>
<organism evidence="3 4">
    <name type="scientific">Polytolypa hystricis (strain UAMH7299)</name>
    <dbReference type="NCBI Taxonomy" id="1447883"/>
    <lineage>
        <taxon>Eukaryota</taxon>
        <taxon>Fungi</taxon>
        <taxon>Dikarya</taxon>
        <taxon>Ascomycota</taxon>
        <taxon>Pezizomycotina</taxon>
        <taxon>Eurotiomycetes</taxon>
        <taxon>Eurotiomycetidae</taxon>
        <taxon>Onygenales</taxon>
        <taxon>Onygenales incertae sedis</taxon>
        <taxon>Polytolypa</taxon>
    </lineage>
</organism>
<proteinExistence type="predicted"/>
<evidence type="ECO:0000313" key="3">
    <source>
        <dbReference type="EMBL" id="PGH27765.1"/>
    </source>
</evidence>
<dbReference type="Gene3D" id="3.60.10.10">
    <property type="entry name" value="Endonuclease/exonuclease/phosphatase"/>
    <property type="match status" value="1"/>
</dbReference>
<dbReference type="InterPro" id="IPR050410">
    <property type="entry name" value="CCR4/nocturin_mRNA_transcr"/>
</dbReference>
<dbReference type="PANTHER" id="PTHR12121">
    <property type="entry name" value="CARBON CATABOLITE REPRESSOR PROTEIN 4"/>
    <property type="match status" value="1"/>
</dbReference>
<evidence type="ECO:0000313" key="4">
    <source>
        <dbReference type="Proteomes" id="UP000224634"/>
    </source>
</evidence>
<feature type="domain" description="Endonuclease/exonuclease/phosphatase" evidence="2">
    <location>
        <begin position="45"/>
        <end position="320"/>
    </location>
</feature>
<dbReference type="AlphaFoldDB" id="A0A2B7Z2C2"/>
<accession>A0A2B7Z2C2</accession>
<gene>
    <name evidence="3" type="ORF">AJ80_00553</name>
</gene>
<dbReference type="EMBL" id="PDNA01000004">
    <property type="protein sequence ID" value="PGH27765.1"/>
    <property type="molecule type" value="Genomic_DNA"/>
</dbReference>
<dbReference type="GO" id="GO:0000175">
    <property type="term" value="F:3'-5'-RNA exonuclease activity"/>
    <property type="evidence" value="ECO:0007669"/>
    <property type="project" value="TreeGrafter"/>
</dbReference>
<dbReference type="Proteomes" id="UP000224634">
    <property type="component" value="Unassembled WGS sequence"/>
</dbReference>
<dbReference type="CDD" id="cd09083">
    <property type="entry name" value="EEP-1"/>
    <property type="match status" value="1"/>
</dbReference>
<evidence type="ECO:0000256" key="1">
    <source>
        <dbReference type="SAM" id="SignalP"/>
    </source>
</evidence>
<keyword evidence="1" id="KW-0732">Signal</keyword>
<dbReference type="SUPFAM" id="SSF56219">
    <property type="entry name" value="DNase I-like"/>
    <property type="match status" value="1"/>
</dbReference>
<feature type="chain" id="PRO_5012970839" description="Endonuclease/exonuclease/phosphatase domain-containing protein" evidence="1">
    <location>
        <begin position="27"/>
        <end position="330"/>
    </location>
</feature>
<evidence type="ECO:0000259" key="2">
    <source>
        <dbReference type="Pfam" id="PF03372"/>
    </source>
</evidence>
<reference evidence="3 4" key="1">
    <citation type="submission" date="2017-10" db="EMBL/GenBank/DDBJ databases">
        <title>Comparative genomics in systemic dimorphic fungi from Ajellomycetaceae.</title>
        <authorList>
            <person name="Munoz J.F."/>
            <person name="Mcewen J.G."/>
            <person name="Clay O.K."/>
            <person name="Cuomo C.A."/>
        </authorList>
    </citation>
    <scope>NUCLEOTIDE SEQUENCE [LARGE SCALE GENOMIC DNA]</scope>
    <source>
        <strain evidence="3 4">UAMH7299</strain>
    </source>
</reference>
<dbReference type="PANTHER" id="PTHR12121:SF36">
    <property type="entry name" value="ENDONUCLEASE_EXONUCLEASE_PHOSPHATASE DOMAIN-CONTAINING PROTEIN"/>
    <property type="match status" value="1"/>
</dbReference>
<protein>
    <recommendedName>
        <fullName evidence="2">Endonuclease/exonuclease/phosphatase domain-containing protein</fullName>
    </recommendedName>
</protein>
<dbReference type="OrthoDB" id="276515at2759"/>
<name>A0A2B7Z2C2_POLH7</name>
<keyword evidence="4" id="KW-1185">Reference proteome</keyword>
<sequence length="330" mass="36449">MTILGMLKSAACAALLLSSALTNAAAIPDHDLSPRSGQSLPVRLMSFNIRFAASPSGNEKAWSDRKNNLINQVAYEASTVDTTLVGMQEVLKTQLDDIVSGLNRHPTASGRDWAYIGVGRDDGKEQGEYSPILYRKSVWDVLKVDTKWLSETPNVPSFGWGATNRRILTTGILRHKRSRDVIIAMNTHLDHQVSDARLHGAELILKLIDQFRAKKTNYNCDIVGVALTGDFNSQEDQEAYQKFSSSKTVADAGKRIPQDKWYGNQNTFTGFDSEVGMSRIDYVFFGAGNSCRRRSAGKGNVKSYAVLPNKFDDGTFFSDHRAVVSDIIFG</sequence>
<dbReference type="InterPro" id="IPR036691">
    <property type="entry name" value="Endo/exonu/phosph_ase_sf"/>
</dbReference>
<feature type="signal peptide" evidence="1">
    <location>
        <begin position="1"/>
        <end position="26"/>
    </location>
</feature>
<dbReference type="InterPro" id="IPR005135">
    <property type="entry name" value="Endo/exonuclease/phosphatase"/>
</dbReference>